<name>A0AA88YJR4_PINIB</name>
<dbReference type="AlphaFoldDB" id="A0AA88YJR4"/>
<comment type="caution">
    <text evidence="1">The sequence shown here is derived from an EMBL/GenBank/DDBJ whole genome shotgun (WGS) entry which is preliminary data.</text>
</comment>
<organism evidence="1 2">
    <name type="scientific">Pinctada imbricata</name>
    <name type="common">Atlantic pearl-oyster</name>
    <name type="synonym">Pinctada martensii</name>
    <dbReference type="NCBI Taxonomy" id="66713"/>
    <lineage>
        <taxon>Eukaryota</taxon>
        <taxon>Metazoa</taxon>
        <taxon>Spiralia</taxon>
        <taxon>Lophotrochozoa</taxon>
        <taxon>Mollusca</taxon>
        <taxon>Bivalvia</taxon>
        <taxon>Autobranchia</taxon>
        <taxon>Pteriomorphia</taxon>
        <taxon>Pterioida</taxon>
        <taxon>Pterioidea</taxon>
        <taxon>Pteriidae</taxon>
        <taxon>Pinctada</taxon>
    </lineage>
</organism>
<evidence type="ECO:0000313" key="2">
    <source>
        <dbReference type="Proteomes" id="UP001186944"/>
    </source>
</evidence>
<proteinExistence type="predicted"/>
<keyword evidence="2" id="KW-1185">Reference proteome</keyword>
<protein>
    <submittedName>
        <fullName evidence="1">Uncharacterized protein</fullName>
    </submittedName>
</protein>
<gene>
    <name evidence="1" type="ORF">FSP39_004509</name>
</gene>
<accession>A0AA88YJR4</accession>
<reference evidence="1" key="1">
    <citation type="submission" date="2019-08" db="EMBL/GenBank/DDBJ databases">
        <title>The improved chromosome-level genome for the pearl oyster Pinctada fucata martensii using PacBio sequencing and Hi-C.</title>
        <authorList>
            <person name="Zheng Z."/>
        </authorList>
    </citation>
    <scope>NUCLEOTIDE SEQUENCE</scope>
    <source>
        <strain evidence="1">ZZ-2019</strain>
        <tissue evidence="1">Adductor muscle</tissue>
    </source>
</reference>
<dbReference type="Proteomes" id="UP001186944">
    <property type="component" value="Unassembled WGS sequence"/>
</dbReference>
<evidence type="ECO:0000313" key="1">
    <source>
        <dbReference type="EMBL" id="KAK3106988.1"/>
    </source>
</evidence>
<dbReference type="EMBL" id="VSWD01000002">
    <property type="protein sequence ID" value="KAK3106988.1"/>
    <property type="molecule type" value="Genomic_DNA"/>
</dbReference>
<sequence>MNAALRSVTKLGDYQRLLMDKLKLKVPDLFQRFENQQNISSDDYLKILIGQLDNNLDTMKKVVESQKNGEMIGLVVQFLVETILDGFVSNYKKVHDKYHLERKFETNMDALLTAIFTMDPEEARILSNPDDPDFENALKRNGIKSADISTLERFKMAPKVLSEMFKDSGKYLADKYTSLKEWGEIDSWDGFKAKAYKTLETPINKMKAVKDFIFDANSRKYTVENFKMEWSEKLMTGIGAIVDVIMQFVSVAEWANVRDQMREAKESYIDYKKKLADEIQNIKDEQVNQTVQWSEIVDTFKELAGAFDELIKNVSSYAAFADVIGLPRLPVNSSNPILHIDLDSLDRNNLMPAQNAYINFLKENDNNMTVLNDKMQARNTLYISIVDKTDKKEVVKDILSDLKGIYKYNPSATIKSFGTRLSKQDIVCTCAILRVDKDEYDYFDLTTFRPECNVSRTDFNNMDKEARAERNKALMDTIVSEKIHEGSSATLSDLLWAVQTAYSAADDPGTRAYGAALTEQDIACSIATQFQSKDMYDYIDLTPFRPSCDAVTAQDFAKLQQNADTLRQLDSQIENAMDTCDSFSFCPCISMLASKFGSTEEQIKASIKRARPKLTQYCGTTGCECVDL</sequence>